<dbReference type="PANTHER" id="PTHR46331">
    <property type="entry name" value="VALACYCLOVIR HYDROLASE"/>
    <property type="match status" value="1"/>
</dbReference>
<evidence type="ECO:0000256" key="1">
    <source>
        <dbReference type="SAM" id="SignalP"/>
    </source>
</evidence>
<gene>
    <name evidence="3" type="ORF">G6047_10880</name>
</gene>
<keyword evidence="3" id="KW-0378">Hydrolase</keyword>
<dbReference type="Proteomes" id="UP000712080">
    <property type="component" value="Unassembled WGS sequence"/>
</dbReference>
<dbReference type="EMBL" id="JAAMPU010000106">
    <property type="protein sequence ID" value="NMH28536.1"/>
    <property type="molecule type" value="Genomic_DNA"/>
</dbReference>
<dbReference type="AlphaFoldDB" id="A0A972G154"/>
<dbReference type="RefSeq" id="WP_169527648.1">
    <property type="nucleotide sequence ID" value="NZ_JAAMPU010000106.1"/>
</dbReference>
<name>A0A972G154_9FLAO</name>
<evidence type="ECO:0000259" key="2">
    <source>
        <dbReference type="Pfam" id="PF00561"/>
    </source>
</evidence>
<dbReference type="Gene3D" id="3.40.50.1820">
    <property type="entry name" value="alpha/beta hydrolase"/>
    <property type="match status" value="1"/>
</dbReference>
<dbReference type="SUPFAM" id="SSF53474">
    <property type="entry name" value="alpha/beta-Hydrolases"/>
    <property type="match status" value="1"/>
</dbReference>
<comment type="caution">
    <text evidence="3">The sequence shown here is derived from an EMBL/GenBank/DDBJ whole genome shotgun (WGS) entry which is preliminary data.</text>
</comment>
<dbReference type="Pfam" id="PF00561">
    <property type="entry name" value="Abhydrolase_1"/>
    <property type="match status" value="1"/>
</dbReference>
<dbReference type="InterPro" id="IPR029058">
    <property type="entry name" value="AB_hydrolase_fold"/>
</dbReference>
<evidence type="ECO:0000313" key="3">
    <source>
        <dbReference type="EMBL" id="NMH28536.1"/>
    </source>
</evidence>
<dbReference type="PANTHER" id="PTHR46331:SF2">
    <property type="entry name" value="VALACYCLOVIR HYDROLASE"/>
    <property type="match status" value="1"/>
</dbReference>
<proteinExistence type="predicted"/>
<protein>
    <submittedName>
        <fullName evidence="3">Alpha/beta hydrolase</fullName>
    </submittedName>
</protein>
<dbReference type="InterPro" id="IPR000073">
    <property type="entry name" value="AB_hydrolase_1"/>
</dbReference>
<organism evidence="3 4">
    <name type="scientific">Flavobacterium silvaticum</name>
    <dbReference type="NCBI Taxonomy" id="1852020"/>
    <lineage>
        <taxon>Bacteria</taxon>
        <taxon>Pseudomonadati</taxon>
        <taxon>Bacteroidota</taxon>
        <taxon>Flavobacteriia</taxon>
        <taxon>Flavobacteriales</taxon>
        <taxon>Flavobacteriaceae</taxon>
        <taxon>Flavobacterium</taxon>
    </lineage>
</organism>
<dbReference type="GO" id="GO:0017171">
    <property type="term" value="F:serine hydrolase activity"/>
    <property type="evidence" value="ECO:0007669"/>
    <property type="project" value="TreeGrafter"/>
</dbReference>
<reference evidence="3" key="1">
    <citation type="submission" date="2020-02" db="EMBL/GenBank/DDBJ databases">
        <title>Flavobacterium sp. genome.</title>
        <authorList>
            <person name="Jung H.S."/>
            <person name="Baek J.H."/>
            <person name="Jeon C.O."/>
        </authorList>
    </citation>
    <scope>NUCLEOTIDE SEQUENCE</scope>
    <source>
        <strain evidence="3">SE-s28</strain>
    </source>
</reference>
<keyword evidence="1" id="KW-0732">Signal</keyword>
<accession>A0A972G154</accession>
<keyword evidence="4" id="KW-1185">Reference proteome</keyword>
<feature type="chain" id="PRO_5038043159" evidence="1">
    <location>
        <begin position="22"/>
        <end position="302"/>
    </location>
</feature>
<feature type="signal peptide" evidence="1">
    <location>
        <begin position="1"/>
        <end position="21"/>
    </location>
</feature>
<evidence type="ECO:0000313" key="4">
    <source>
        <dbReference type="Proteomes" id="UP000712080"/>
    </source>
</evidence>
<feature type="domain" description="AB hydrolase-1" evidence="2">
    <location>
        <begin position="72"/>
        <end position="200"/>
    </location>
</feature>
<sequence>MKKVSCILLLMLIGCSQKPSAESQTNPEEKDFVKSFDADLKTTTFGKDDKAGKFYKVRGIKMYVETYGSGEPLLLIHGNGGSINNFIYQIAEFSKYYKVIAVDSRSQGKSIDKKDSLSYEMMADDFADLLKQMKAGPANVVGWSDGGIDALLLAGRHPETVKKIAITGANTFPDKAAFYGNEWENMNAGFLSISKKMKSAEPKSPADSLSYKLQKLMAENPHISTQDLHKIQTPALVIGGDHDMISVAHTTAIFENLPNAQLWIVPNSGHATLVTHATEFNKKVLHFFKSEFPKRKDSDRFF</sequence>
<dbReference type="PROSITE" id="PS51257">
    <property type="entry name" value="PROKAR_LIPOPROTEIN"/>
    <property type="match status" value="1"/>
</dbReference>